<comment type="caution">
    <text evidence="2">The sequence shown here is derived from an EMBL/GenBank/DDBJ whole genome shotgun (WGS) entry which is preliminary data.</text>
</comment>
<name>A0ABY1NZJ3_9BACT</name>
<evidence type="ECO:0000259" key="1">
    <source>
        <dbReference type="Pfam" id="PF03466"/>
    </source>
</evidence>
<dbReference type="InterPro" id="IPR005119">
    <property type="entry name" value="LysR_subst-bd"/>
</dbReference>
<proteinExistence type="predicted"/>
<dbReference type="EMBL" id="FXUA01000003">
    <property type="protein sequence ID" value="SMP21217.1"/>
    <property type="molecule type" value="Genomic_DNA"/>
</dbReference>
<organism evidence="2 3">
    <name type="scientific">Algoriphagus winogradskyi</name>
    <dbReference type="NCBI Taxonomy" id="237017"/>
    <lineage>
        <taxon>Bacteria</taxon>
        <taxon>Pseudomonadati</taxon>
        <taxon>Bacteroidota</taxon>
        <taxon>Cytophagia</taxon>
        <taxon>Cytophagales</taxon>
        <taxon>Cyclobacteriaceae</taxon>
        <taxon>Algoriphagus</taxon>
    </lineage>
</organism>
<feature type="domain" description="LysR substrate-binding" evidence="1">
    <location>
        <begin position="39"/>
        <end position="97"/>
    </location>
</feature>
<accession>A0ABY1NZJ3</accession>
<evidence type="ECO:0000313" key="3">
    <source>
        <dbReference type="Proteomes" id="UP001157915"/>
    </source>
</evidence>
<dbReference type="Pfam" id="PF03466">
    <property type="entry name" value="LysR_substrate"/>
    <property type="match status" value="1"/>
</dbReference>
<dbReference type="SUPFAM" id="SSF53850">
    <property type="entry name" value="Periplasmic binding protein-like II"/>
    <property type="match status" value="1"/>
</dbReference>
<evidence type="ECO:0000313" key="2">
    <source>
        <dbReference type="EMBL" id="SMP21217.1"/>
    </source>
</evidence>
<sequence>MSRQLFVTDFGNEIAILAERVIQKFEKINYKTHAFRGIPSGKLRISAASTGKYVIPYFLSGFMEKNTGIDLVLDVTNKSRVDESLKNNEIDFALVSVIPDKLNMEEE</sequence>
<keyword evidence="3" id="KW-1185">Reference proteome</keyword>
<reference evidence="2 3" key="1">
    <citation type="submission" date="2017-05" db="EMBL/GenBank/DDBJ databases">
        <authorList>
            <person name="Varghese N."/>
            <person name="Submissions S."/>
        </authorList>
    </citation>
    <scope>NUCLEOTIDE SEQUENCE [LARGE SCALE GENOMIC DNA]</scope>
    <source>
        <strain evidence="2 3">DSM 15360</strain>
    </source>
</reference>
<protein>
    <submittedName>
        <fullName evidence="2">LysR substrate binding domain-containing protein</fullName>
    </submittedName>
</protein>
<dbReference type="Gene3D" id="3.40.190.10">
    <property type="entry name" value="Periplasmic binding protein-like II"/>
    <property type="match status" value="1"/>
</dbReference>
<dbReference type="RefSeq" id="WP_283412773.1">
    <property type="nucleotide sequence ID" value="NZ_FXUA01000003.1"/>
</dbReference>
<dbReference type="Proteomes" id="UP001157915">
    <property type="component" value="Unassembled WGS sequence"/>
</dbReference>
<gene>
    <name evidence="2" type="ORF">SAMN06265367_103247</name>
</gene>